<dbReference type="Gene3D" id="3.40.1620.10">
    <property type="entry name" value="YefM-like domain"/>
    <property type="match status" value="1"/>
</dbReference>
<evidence type="ECO:0008006" key="3">
    <source>
        <dbReference type="Google" id="ProtNLM"/>
    </source>
</evidence>
<comment type="caution">
    <text evidence="2">The sequence shown here is derived from an EMBL/GenBank/DDBJ whole genome shotgun (WGS) entry which is preliminary data.</text>
</comment>
<evidence type="ECO:0000313" key="2">
    <source>
        <dbReference type="EMBL" id="MPN57160.1"/>
    </source>
</evidence>
<reference evidence="2" key="1">
    <citation type="submission" date="2019-08" db="EMBL/GenBank/DDBJ databases">
        <authorList>
            <person name="Kucharzyk K."/>
            <person name="Murdoch R.W."/>
            <person name="Higgins S."/>
            <person name="Loffler F."/>
        </authorList>
    </citation>
    <scope>NUCLEOTIDE SEQUENCE</scope>
</reference>
<name>A0A645J1W3_9ZZZZ</name>
<protein>
    <recommendedName>
        <fullName evidence="3">Antitoxin</fullName>
    </recommendedName>
</protein>
<accession>A0A645J1W3</accession>
<dbReference type="EMBL" id="VSSQ01128351">
    <property type="protein sequence ID" value="MPN57160.1"/>
    <property type="molecule type" value="Genomic_DNA"/>
</dbReference>
<comment type="similarity">
    <text evidence="1">Belongs to the phD/YefM antitoxin family.</text>
</comment>
<dbReference type="InterPro" id="IPR036165">
    <property type="entry name" value="YefM-like_sf"/>
</dbReference>
<organism evidence="2">
    <name type="scientific">bioreactor metagenome</name>
    <dbReference type="NCBI Taxonomy" id="1076179"/>
    <lineage>
        <taxon>unclassified sequences</taxon>
        <taxon>metagenomes</taxon>
        <taxon>ecological metagenomes</taxon>
    </lineage>
</organism>
<gene>
    <name evidence="2" type="ORF">SDC9_204854</name>
</gene>
<dbReference type="SUPFAM" id="SSF143120">
    <property type="entry name" value="YefM-like"/>
    <property type="match status" value="1"/>
</dbReference>
<evidence type="ECO:0000256" key="1">
    <source>
        <dbReference type="ARBA" id="ARBA00009981"/>
    </source>
</evidence>
<proteinExistence type="inferred from homology"/>
<dbReference type="AlphaFoldDB" id="A0A645J1W3"/>
<dbReference type="Pfam" id="PF02604">
    <property type="entry name" value="PhdYeFM_antitox"/>
    <property type="match status" value="1"/>
</dbReference>
<dbReference type="InterPro" id="IPR006442">
    <property type="entry name" value="Antitoxin_Phd/YefM"/>
</dbReference>
<dbReference type="NCBIfam" id="TIGR01552">
    <property type="entry name" value="phd_fam"/>
    <property type="match status" value="1"/>
</dbReference>
<sequence length="84" mass="9480">MKTITVAELRQNPTEALNGVEAGETYLVTKHRRPVAKLVPYEAETITITPPRKPGGSRLADRPRDRVYGYDEVEALLAEMEENR</sequence>